<reference evidence="2" key="1">
    <citation type="submission" date="2023-04" db="EMBL/GenBank/DDBJ databases">
        <authorList>
            <person name="Vijverberg K."/>
            <person name="Xiong W."/>
            <person name="Schranz E."/>
        </authorList>
    </citation>
    <scope>NUCLEOTIDE SEQUENCE</scope>
</reference>
<sequence length="290" mass="33505">MMIPMILMTPDLTSLIPTRYIGRREWCRNRRDQSEGDSNRSSSTRNYIELHSQLSLRTTQHKQTMELLITLACPDFTKPFDITTNASRTTIGSVLCQNDKLIAFFITDPSHRVDDKGDRPCLNTFPLLKLPANPVEHPLFQTMPTELVDFKAMISFRKPLKYTSEELLNEENFYLTIEEGDQGLLHVLILSMKERTQSKRPVVVYLHPTNANIEHLRPLLEDYASRGYIAIAIDSRYHGERAKMKQTIFPSHRRKLRQTNKKQSAPPPSLSLMFPKTPRSSLENIYPFVS</sequence>
<evidence type="ECO:0000256" key="1">
    <source>
        <dbReference type="SAM" id="MobiDB-lite"/>
    </source>
</evidence>
<dbReference type="InterPro" id="IPR029058">
    <property type="entry name" value="AB_hydrolase_fold"/>
</dbReference>
<evidence type="ECO:0000313" key="2">
    <source>
        <dbReference type="EMBL" id="CAI9298732.1"/>
    </source>
</evidence>
<gene>
    <name evidence="2" type="ORF">LSALG_LOCUS37478</name>
</gene>
<dbReference type="Gene3D" id="3.40.50.1820">
    <property type="entry name" value="alpha/beta hydrolase"/>
    <property type="match status" value="1"/>
</dbReference>
<keyword evidence="3" id="KW-1185">Reference proteome</keyword>
<evidence type="ECO:0000313" key="3">
    <source>
        <dbReference type="Proteomes" id="UP001177003"/>
    </source>
</evidence>
<dbReference type="SUPFAM" id="SSF53474">
    <property type="entry name" value="alpha/beta-Hydrolases"/>
    <property type="match status" value="1"/>
</dbReference>
<accession>A0AA35ZW15</accession>
<protein>
    <submittedName>
        <fullName evidence="2">Uncharacterized protein</fullName>
    </submittedName>
</protein>
<feature type="region of interest" description="Disordered" evidence="1">
    <location>
        <begin position="252"/>
        <end position="273"/>
    </location>
</feature>
<dbReference type="PANTHER" id="PTHR47381">
    <property type="entry name" value="ALPHA/BETA-HYDROLASES SUPERFAMILY PROTEIN"/>
    <property type="match status" value="1"/>
</dbReference>
<dbReference type="EMBL" id="OX465084">
    <property type="protein sequence ID" value="CAI9298732.1"/>
    <property type="molecule type" value="Genomic_DNA"/>
</dbReference>
<proteinExistence type="predicted"/>
<name>A0AA35ZW15_LACSI</name>
<dbReference type="PANTHER" id="PTHR47381:SF3">
    <property type="entry name" value="ALPHA_BETA-HYDROLASES SUPERFAMILY PROTEIN"/>
    <property type="match status" value="1"/>
</dbReference>
<dbReference type="Proteomes" id="UP001177003">
    <property type="component" value="Chromosome 8"/>
</dbReference>
<organism evidence="2 3">
    <name type="scientific">Lactuca saligna</name>
    <name type="common">Willowleaf lettuce</name>
    <dbReference type="NCBI Taxonomy" id="75948"/>
    <lineage>
        <taxon>Eukaryota</taxon>
        <taxon>Viridiplantae</taxon>
        <taxon>Streptophyta</taxon>
        <taxon>Embryophyta</taxon>
        <taxon>Tracheophyta</taxon>
        <taxon>Spermatophyta</taxon>
        <taxon>Magnoliopsida</taxon>
        <taxon>eudicotyledons</taxon>
        <taxon>Gunneridae</taxon>
        <taxon>Pentapetalae</taxon>
        <taxon>asterids</taxon>
        <taxon>campanulids</taxon>
        <taxon>Asterales</taxon>
        <taxon>Asteraceae</taxon>
        <taxon>Cichorioideae</taxon>
        <taxon>Cichorieae</taxon>
        <taxon>Lactucinae</taxon>
        <taxon>Lactuca</taxon>
    </lineage>
</organism>
<dbReference type="AlphaFoldDB" id="A0AA35ZW15"/>